<keyword evidence="2" id="KW-1185">Reference proteome</keyword>
<evidence type="ECO:0000313" key="1">
    <source>
        <dbReference type="EMBL" id="RCG14178.1"/>
    </source>
</evidence>
<gene>
    <name evidence="1" type="ORF">DQ392_29055</name>
</gene>
<accession>A0A367E811</accession>
<dbReference type="AlphaFoldDB" id="A0A367E811"/>
<dbReference type="EMBL" id="QOIM01000043">
    <property type="protein sequence ID" value="RCG14178.1"/>
    <property type="molecule type" value="Genomic_DNA"/>
</dbReference>
<name>A0A367E811_9ACTN</name>
<evidence type="ECO:0000313" key="2">
    <source>
        <dbReference type="Proteomes" id="UP000253507"/>
    </source>
</evidence>
<comment type="caution">
    <text evidence="1">The sequence shown here is derived from an EMBL/GenBank/DDBJ whole genome shotgun (WGS) entry which is preliminary data.</text>
</comment>
<proteinExistence type="predicted"/>
<reference evidence="1 2" key="1">
    <citation type="submission" date="2018-06" db="EMBL/GenBank/DDBJ databases">
        <title>Streptomyces reniochalinae sp. nov. and Streptomyces diacarnus sp. nov. from marine sponges.</title>
        <authorList>
            <person name="Li L."/>
        </authorList>
    </citation>
    <scope>NUCLEOTIDE SEQUENCE [LARGE SCALE GENOMIC DNA]</scope>
    <source>
        <strain evidence="1 2">LHW50302</strain>
    </source>
</reference>
<dbReference type="Proteomes" id="UP000253507">
    <property type="component" value="Unassembled WGS sequence"/>
</dbReference>
<organism evidence="1 2">
    <name type="scientific">Streptomyces reniochalinae</name>
    <dbReference type="NCBI Taxonomy" id="2250578"/>
    <lineage>
        <taxon>Bacteria</taxon>
        <taxon>Bacillati</taxon>
        <taxon>Actinomycetota</taxon>
        <taxon>Actinomycetes</taxon>
        <taxon>Kitasatosporales</taxon>
        <taxon>Streptomycetaceae</taxon>
        <taxon>Streptomyces</taxon>
    </lineage>
</organism>
<dbReference type="RefSeq" id="WP_114018703.1">
    <property type="nucleotide sequence ID" value="NZ_QOIM01000043.1"/>
</dbReference>
<sequence length="90" mass="9892">MSMRHYIGDQQVIADDEALELALDLYVGQDDETEEETAARLDAGRDILAADPELFDRAARVVAAALVATPRSNVVPFRPRQRTARPEVAA</sequence>
<protein>
    <submittedName>
        <fullName evidence="1">Uncharacterized protein</fullName>
    </submittedName>
</protein>
<dbReference type="OrthoDB" id="4331107at2"/>